<dbReference type="FunFam" id="1.10.510.10:FF:000885">
    <property type="entry name" value="Uncharacterized protein"/>
    <property type="match status" value="1"/>
</dbReference>
<name>A0A8S1WH95_9CILI</name>
<keyword evidence="3" id="KW-0418">Kinase</keyword>
<feature type="binding site" evidence="5">
    <location>
        <position position="57"/>
    </location>
    <ligand>
        <name>ATP</name>
        <dbReference type="ChEBI" id="CHEBI:30616"/>
    </ligand>
</feature>
<dbReference type="AlphaFoldDB" id="A0A8S1WH95"/>
<evidence type="ECO:0000256" key="3">
    <source>
        <dbReference type="ARBA" id="ARBA00022777"/>
    </source>
</evidence>
<dbReference type="PANTHER" id="PTHR24348">
    <property type="entry name" value="SERINE/THREONINE-PROTEIN KINASE UNC-51-RELATED"/>
    <property type="match status" value="1"/>
</dbReference>
<dbReference type="InterPro" id="IPR008271">
    <property type="entry name" value="Ser/Thr_kinase_AS"/>
</dbReference>
<dbReference type="FunFam" id="3.30.200.20:FF:000042">
    <property type="entry name" value="Aurora kinase A"/>
    <property type="match status" value="1"/>
</dbReference>
<keyword evidence="4 5" id="KW-0067">ATP-binding</keyword>
<dbReference type="GO" id="GO:0004674">
    <property type="term" value="F:protein serine/threonine kinase activity"/>
    <property type="evidence" value="ECO:0007669"/>
    <property type="project" value="InterPro"/>
</dbReference>
<keyword evidence="2 5" id="KW-0547">Nucleotide-binding</keyword>
<dbReference type="Pfam" id="PF00069">
    <property type="entry name" value="Pkinase"/>
    <property type="match status" value="1"/>
</dbReference>
<proteinExistence type="predicted"/>
<dbReference type="OrthoDB" id="312599at2759"/>
<evidence type="ECO:0000259" key="6">
    <source>
        <dbReference type="PROSITE" id="PS50011"/>
    </source>
</evidence>
<feature type="domain" description="Protein kinase" evidence="6">
    <location>
        <begin position="28"/>
        <end position="278"/>
    </location>
</feature>
<dbReference type="InterPro" id="IPR045269">
    <property type="entry name" value="Atg1-like"/>
</dbReference>
<dbReference type="GO" id="GO:0000407">
    <property type="term" value="C:phagophore assembly site"/>
    <property type="evidence" value="ECO:0007669"/>
    <property type="project" value="TreeGrafter"/>
</dbReference>
<dbReference type="GO" id="GO:0000045">
    <property type="term" value="P:autophagosome assembly"/>
    <property type="evidence" value="ECO:0007669"/>
    <property type="project" value="TreeGrafter"/>
</dbReference>
<reference evidence="7" key="1">
    <citation type="submission" date="2021-01" db="EMBL/GenBank/DDBJ databases">
        <authorList>
            <consortium name="Genoscope - CEA"/>
            <person name="William W."/>
        </authorList>
    </citation>
    <scope>NUCLEOTIDE SEQUENCE</scope>
</reference>
<dbReference type="PROSITE" id="PS00107">
    <property type="entry name" value="PROTEIN_KINASE_ATP"/>
    <property type="match status" value="1"/>
</dbReference>
<comment type="caution">
    <text evidence="7">The sequence shown here is derived from an EMBL/GenBank/DDBJ whole genome shotgun (WGS) entry which is preliminary data.</text>
</comment>
<evidence type="ECO:0000256" key="5">
    <source>
        <dbReference type="PROSITE-ProRule" id="PRU10141"/>
    </source>
</evidence>
<evidence type="ECO:0000313" key="8">
    <source>
        <dbReference type="Proteomes" id="UP000689195"/>
    </source>
</evidence>
<dbReference type="GO" id="GO:0016020">
    <property type="term" value="C:membrane"/>
    <property type="evidence" value="ECO:0007669"/>
    <property type="project" value="TreeGrafter"/>
</dbReference>
<dbReference type="GO" id="GO:0005524">
    <property type="term" value="F:ATP binding"/>
    <property type="evidence" value="ECO:0007669"/>
    <property type="project" value="UniProtKB-UniRule"/>
</dbReference>
<dbReference type="PROSITE" id="PS50011">
    <property type="entry name" value="PROTEIN_KINASE_DOM"/>
    <property type="match status" value="1"/>
</dbReference>
<protein>
    <recommendedName>
        <fullName evidence="6">Protein kinase domain-containing protein</fullName>
    </recommendedName>
</protein>
<organism evidence="7 8">
    <name type="scientific">Paramecium pentaurelia</name>
    <dbReference type="NCBI Taxonomy" id="43138"/>
    <lineage>
        <taxon>Eukaryota</taxon>
        <taxon>Sar</taxon>
        <taxon>Alveolata</taxon>
        <taxon>Ciliophora</taxon>
        <taxon>Intramacronucleata</taxon>
        <taxon>Oligohymenophorea</taxon>
        <taxon>Peniculida</taxon>
        <taxon>Parameciidae</taxon>
        <taxon>Paramecium</taxon>
    </lineage>
</organism>
<evidence type="ECO:0000256" key="4">
    <source>
        <dbReference type="ARBA" id="ARBA00022840"/>
    </source>
</evidence>
<dbReference type="Proteomes" id="UP000689195">
    <property type="component" value="Unassembled WGS sequence"/>
</dbReference>
<dbReference type="PROSITE" id="PS00108">
    <property type="entry name" value="PROTEIN_KINASE_ST"/>
    <property type="match status" value="1"/>
</dbReference>
<sequence length="621" mass="71994">MLVQQQQRQMPATPIPGNARKVIENFSYALSDAIGKGFSSIVYKGRNDETNEVVAIKVIDKKGLKTPLHYQLLRSEVEALSQLNSPNIMRLYKVYYTENNTYLITEFCDSGDLGQLVTKTGIQKEQNMQKVFYGIIQGYKQMKQRGIVHRDLKPANILLKGSVPKIADFGFATTPQTVLTMPNVNVGSPLYMSPQAFKNRYSEKSDIWALGVSLYELLFGQVPWQAGSERELAQRMATVPVHFPGHISDECKDFIYRCLIVDESRRATVEELESHIWLSKQELQPIKGNGFSSMFRSNQQSNQQQLLQNNTVATPLGDTQNKQSIQFQTRESNYGKENAIIVKQSQQSIMQQPLKSIKRVQESRKESQISQQMNQEYSNQREEEYWSESKKNDYIILAQLNFCRYLYRVSALMDKHRFVQTPYLREKLMFLVNKNIMIKLNCLNEVMQGQNTLGLEKFQQYVQNPQYTKLCTAIHQYNQKYTLQFNTVWLSLQNPDQKSQLAMDKKFDAVFDENFTEYESFYIILNSILRNAIKEIEYSLESKIIVQDTQQLLPIDIEGGVILLDYLITYFQLATLIQECFENPYEFAVDSKIEQIADGKPVRLTYGHYIEIRNKIKQLDI</sequence>
<evidence type="ECO:0000313" key="7">
    <source>
        <dbReference type="EMBL" id="CAD8188743.1"/>
    </source>
</evidence>
<dbReference type="InterPro" id="IPR017441">
    <property type="entry name" value="Protein_kinase_ATP_BS"/>
</dbReference>
<dbReference type="EMBL" id="CAJJDO010000092">
    <property type="protein sequence ID" value="CAD8188743.1"/>
    <property type="molecule type" value="Genomic_DNA"/>
</dbReference>
<keyword evidence="8" id="KW-1185">Reference proteome</keyword>
<dbReference type="PANTHER" id="PTHR24348:SF22">
    <property type="entry name" value="NON-SPECIFIC SERINE_THREONINE PROTEIN KINASE"/>
    <property type="match status" value="1"/>
</dbReference>
<evidence type="ECO:0000256" key="2">
    <source>
        <dbReference type="ARBA" id="ARBA00022741"/>
    </source>
</evidence>
<gene>
    <name evidence="7" type="ORF">PPENT_87.1.T0920068</name>
</gene>
<dbReference type="InterPro" id="IPR000719">
    <property type="entry name" value="Prot_kinase_dom"/>
</dbReference>
<accession>A0A8S1WH95</accession>
<keyword evidence="1" id="KW-0808">Transferase</keyword>
<evidence type="ECO:0000256" key="1">
    <source>
        <dbReference type="ARBA" id="ARBA00022679"/>
    </source>
</evidence>
<dbReference type="GO" id="GO:0010506">
    <property type="term" value="P:regulation of autophagy"/>
    <property type="evidence" value="ECO:0007669"/>
    <property type="project" value="InterPro"/>
</dbReference>
<dbReference type="SMART" id="SM00220">
    <property type="entry name" value="S_TKc"/>
    <property type="match status" value="1"/>
</dbReference>
<dbReference type="GO" id="GO:0005776">
    <property type="term" value="C:autophagosome"/>
    <property type="evidence" value="ECO:0007669"/>
    <property type="project" value="TreeGrafter"/>
</dbReference>
<dbReference type="GO" id="GO:0005829">
    <property type="term" value="C:cytosol"/>
    <property type="evidence" value="ECO:0007669"/>
    <property type="project" value="TreeGrafter"/>
</dbReference>